<dbReference type="RefSeq" id="WP_096054373.1">
    <property type="nucleotide sequence ID" value="NZ_CP023344.1"/>
</dbReference>
<dbReference type="GO" id="GO:0071949">
    <property type="term" value="F:FAD binding"/>
    <property type="evidence" value="ECO:0007669"/>
    <property type="project" value="InterPro"/>
</dbReference>
<keyword evidence="5" id="KW-1185">Reference proteome</keyword>
<dbReference type="InterPro" id="IPR016164">
    <property type="entry name" value="FAD-linked_Oxase-like_C"/>
</dbReference>
<evidence type="ECO:0000313" key="4">
    <source>
        <dbReference type="EMBL" id="ATC62738.1"/>
    </source>
</evidence>
<reference evidence="4 5" key="1">
    <citation type="submission" date="2017-09" db="EMBL/GenBank/DDBJ databases">
        <title>Complete genome sequence of Verrucomicrobial strain HZ-65, isolated from freshwater.</title>
        <authorList>
            <person name="Choi A."/>
        </authorList>
    </citation>
    <scope>NUCLEOTIDE SEQUENCE [LARGE SCALE GENOMIC DNA]</scope>
    <source>
        <strain evidence="4 5">HZ-65</strain>
    </source>
</reference>
<dbReference type="EMBL" id="CP023344">
    <property type="protein sequence ID" value="ATC62738.1"/>
    <property type="molecule type" value="Genomic_DNA"/>
</dbReference>
<accession>A0A290QBP6</accession>
<evidence type="ECO:0000256" key="1">
    <source>
        <dbReference type="ARBA" id="ARBA00022630"/>
    </source>
</evidence>
<dbReference type="SUPFAM" id="SSF55103">
    <property type="entry name" value="FAD-linked oxidases, C-terminal domain"/>
    <property type="match status" value="1"/>
</dbReference>
<dbReference type="Pfam" id="PF01565">
    <property type="entry name" value="FAD_binding_4"/>
    <property type="match status" value="1"/>
</dbReference>
<dbReference type="PANTHER" id="PTHR43762">
    <property type="entry name" value="L-GULONOLACTONE OXIDASE"/>
    <property type="match status" value="1"/>
</dbReference>
<dbReference type="Proteomes" id="UP000217265">
    <property type="component" value="Chromosome"/>
</dbReference>
<keyword evidence="2" id="KW-0274">FAD</keyword>
<feature type="domain" description="FAD-binding PCMH-type" evidence="3">
    <location>
        <begin position="22"/>
        <end position="201"/>
    </location>
</feature>
<dbReference type="InterPro" id="IPR036318">
    <property type="entry name" value="FAD-bd_PCMH-like_sf"/>
</dbReference>
<dbReference type="AlphaFoldDB" id="A0A290QBP6"/>
<dbReference type="PROSITE" id="PS51387">
    <property type="entry name" value="FAD_PCMH"/>
    <property type="match status" value="1"/>
</dbReference>
<evidence type="ECO:0000259" key="3">
    <source>
        <dbReference type="PROSITE" id="PS51387"/>
    </source>
</evidence>
<dbReference type="OrthoDB" id="9768764at2"/>
<protein>
    <recommendedName>
        <fullName evidence="3">FAD-binding PCMH-type domain-containing protein</fullName>
    </recommendedName>
</protein>
<proteinExistence type="predicted"/>
<evidence type="ECO:0000256" key="2">
    <source>
        <dbReference type="ARBA" id="ARBA00022827"/>
    </source>
</evidence>
<dbReference type="InterPro" id="IPR010031">
    <property type="entry name" value="FAD_lactone_oxidase-like"/>
</dbReference>
<dbReference type="SUPFAM" id="SSF56176">
    <property type="entry name" value="FAD-binding/transporter-associated domain-like"/>
    <property type="match status" value="1"/>
</dbReference>
<dbReference type="Gene3D" id="3.30.465.10">
    <property type="match status" value="1"/>
</dbReference>
<organism evidence="4 5">
    <name type="scientific">Nibricoccus aquaticus</name>
    <dbReference type="NCBI Taxonomy" id="2576891"/>
    <lineage>
        <taxon>Bacteria</taxon>
        <taxon>Pseudomonadati</taxon>
        <taxon>Verrucomicrobiota</taxon>
        <taxon>Opitutia</taxon>
        <taxon>Opitutales</taxon>
        <taxon>Opitutaceae</taxon>
        <taxon>Nibricoccus</taxon>
    </lineage>
</organism>
<dbReference type="GO" id="GO:0016899">
    <property type="term" value="F:oxidoreductase activity, acting on the CH-OH group of donors, oxygen as acceptor"/>
    <property type="evidence" value="ECO:0007669"/>
    <property type="project" value="InterPro"/>
</dbReference>
<dbReference type="InterPro" id="IPR006094">
    <property type="entry name" value="Oxid_FAD_bind_N"/>
</dbReference>
<sequence length="480" mass="54559">MNNHPASDPADPLLVNDLHSALNPTRVARILTPRGLDEIVALVRESITANAALSLCGGRHAMGGQQFGTDTWLVDLSHHNNVLTFDTERGLLTAESGIQWPAIIAACAAHARPGQPAWSIRQKQTGADRLSLGGALSANIHGRGLRYPPIVSDVEAFTLIDARGDIRRCSRSENPDLFRLVIGGYGLFGIIADVTLRLIPRAKVERRVEILTLDALVRVPEERDTSTWLFGDFQYAIDENSPDFLKLGVFSAYHRIADDESVPDEQKQLRADDWERLIHLAHTDRARVFQEYSRYYLSTDRQRYWSDTHQLSTYLDHYHVAQDERSGHAHTHRASEMISELYVPRASLTAFMEKAAALLRTSGMAVIYGTIRLIERDEETFLAWAREPWACVIFNLHVDHTPDGLARAADTFRALIDTALAFNGSYFLTYHRWARRDQIERAYPQFREFLRLKDLHDPHHRFQSDSWRHHRTLFAAPSDT</sequence>
<dbReference type="InterPro" id="IPR016169">
    <property type="entry name" value="FAD-bd_PCMH_sub2"/>
</dbReference>
<evidence type="ECO:0000313" key="5">
    <source>
        <dbReference type="Proteomes" id="UP000217265"/>
    </source>
</evidence>
<name>A0A290QBP6_9BACT</name>
<dbReference type="PANTHER" id="PTHR43762:SF1">
    <property type="entry name" value="D-ARABINONO-1,4-LACTONE OXIDASE"/>
    <property type="match status" value="1"/>
</dbReference>
<dbReference type="InterPro" id="IPR016166">
    <property type="entry name" value="FAD-bd_PCMH"/>
</dbReference>
<dbReference type="KEGG" id="vbh:CMV30_01460"/>
<gene>
    <name evidence="4" type="ORF">CMV30_01460</name>
</gene>
<keyword evidence="1" id="KW-0285">Flavoprotein</keyword>